<proteinExistence type="predicted"/>
<evidence type="ECO:0000256" key="1">
    <source>
        <dbReference type="SAM" id="MobiDB-lite"/>
    </source>
</evidence>
<gene>
    <name evidence="2" type="ORF">F7D95_07215</name>
</gene>
<reference evidence="3" key="1">
    <citation type="submission" date="2019-09" db="EMBL/GenBank/DDBJ databases">
        <title>Distinct polysaccharide growth profiles of human intestinal Prevotella copri isolates.</title>
        <authorList>
            <person name="Fehlner-Peach H."/>
            <person name="Magnabosco C."/>
            <person name="Raghavan V."/>
            <person name="Scher J.U."/>
            <person name="Tett A."/>
            <person name="Cox L.M."/>
            <person name="Gottsegen C."/>
            <person name="Watters A."/>
            <person name="Wiltshire- Gordon J.D."/>
            <person name="Segata N."/>
            <person name="Bonneau R."/>
            <person name="Littman D.R."/>
        </authorList>
    </citation>
    <scope>NUCLEOTIDE SEQUENCE [LARGE SCALE GENOMIC DNA]</scope>
    <source>
        <strain evidence="3">iAQ1179</strain>
    </source>
</reference>
<dbReference type="Proteomes" id="UP000442105">
    <property type="component" value="Unassembled WGS sequence"/>
</dbReference>
<feature type="region of interest" description="Disordered" evidence="1">
    <location>
        <begin position="47"/>
        <end position="74"/>
    </location>
</feature>
<name>A0AA90UEV0_9BACT</name>
<dbReference type="AlphaFoldDB" id="A0AA90UEV0"/>
<accession>A0AA90UEV0</accession>
<evidence type="ECO:0000313" key="2">
    <source>
        <dbReference type="EMBL" id="MQN12613.1"/>
    </source>
</evidence>
<sequence>MSNHYYANGAVINDQHKELNIHGNLTTQQVMMIAKDFFAEETVVTEENDEVEVDENSDEVDEDAETTEPAKTTETIEAVGEAPKKELFRFVHPALEEEEEWKVHREVERLVKRFDVQEICMRLNQLKKEGKVLLPQNIKNAHEELKRMGMPAEKAGFEYKTFCKYYNKD</sequence>
<feature type="compositionally biased region" description="Acidic residues" evidence="1">
    <location>
        <begin position="47"/>
        <end position="66"/>
    </location>
</feature>
<comment type="caution">
    <text evidence="2">The sequence shown here is derived from an EMBL/GenBank/DDBJ whole genome shotgun (WGS) entry which is preliminary data.</text>
</comment>
<evidence type="ECO:0000313" key="3">
    <source>
        <dbReference type="Proteomes" id="UP000442105"/>
    </source>
</evidence>
<dbReference type="RefSeq" id="WP_153128443.1">
    <property type="nucleotide sequence ID" value="NZ_VZCW01000200.1"/>
</dbReference>
<organism evidence="2 3">
    <name type="scientific">Segatella copri</name>
    <dbReference type="NCBI Taxonomy" id="165179"/>
    <lineage>
        <taxon>Bacteria</taxon>
        <taxon>Pseudomonadati</taxon>
        <taxon>Bacteroidota</taxon>
        <taxon>Bacteroidia</taxon>
        <taxon>Bacteroidales</taxon>
        <taxon>Prevotellaceae</taxon>
        <taxon>Segatella</taxon>
    </lineage>
</organism>
<protein>
    <submittedName>
        <fullName evidence="2">Uncharacterized protein</fullName>
    </submittedName>
</protein>
<dbReference type="EMBL" id="VZCW01000200">
    <property type="protein sequence ID" value="MQN12613.1"/>
    <property type="molecule type" value="Genomic_DNA"/>
</dbReference>